<feature type="transmembrane region" description="Helical" evidence="1">
    <location>
        <begin position="55"/>
        <end position="79"/>
    </location>
</feature>
<reference evidence="2 3" key="1">
    <citation type="submission" date="2024-08" db="EMBL/GenBank/DDBJ databases">
        <authorList>
            <person name="Ishaq N."/>
        </authorList>
    </citation>
    <scope>NUCLEOTIDE SEQUENCE [LARGE SCALE GENOMIC DNA]</scope>
    <source>
        <strain evidence="2 3">DSM 18651</strain>
    </source>
</reference>
<name>A0ABV4P5I3_9GAMM</name>
<evidence type="ECO:0000256" key="1">
    <source>
        <dbReference type="SAM" id="Phobius"/>
    </source>
</evidence>
<keyword evidence="3" id="KW-1185">Reference proteome</keyword>
<dbReference type="EMBL" id="JBGMEK010000115">
    <property type="protein sequence ID" value="MFA0813631.1"/>
    <property type="molecule type" value="Genomic_DNA"/>
</dbReference>
<evidence type="ECO:0000313" key="2">
    <source>
        <dbReference type="EMBL" id="MFA0813631.1"/>
    </source>
</evidence>
<proteinExistence type="predicted"/>
<evidence type="ECO:0000313" key="3">
    <source>
        <dbReference type="Proteomes" id="UP001569428"/>
    </source>
</evidence>
<accession>A0ABV4P5I3</accession>
<comment type="caution">
    <text evidence="2">The sequence shown here is derived from an EMBL/GenBank/DDBJ whole genome shotgun (WGS) entry which is preliminary data.</text>
</comment>
<organism evidence="2 3">
    <name type="scientific">Microbulbifer epialgicus</name>
    <dbReference type="NCBI Taxonomy" id="393907"/>
    <lineage>
        <taxon>Bacteria</taxon>
        <taxon>Pseudomonadati</taxon>
        <taxon>Pseudomonadota</taxon>
        <taxon>Gammaproteobacteria</taxon>
        <taxon>Cellvibrionales</taxon>
        <taxon>Microbulbiferaceae</taxon>
        <taxon>Microbulbifer</taxon>
    </lineage>
</organism>
<sequence>MQGVKELTNPDEYTVASSLLNGGIVAVGYPAVTAAMNSLSSGALESAALVGIETATIGVVVAAAAIVVIAIGLLVLWLMKKPATCAVLIVNETDADLAFNSGHNVHGKQGTHTKRLRKSWFPDKNCNAGFYSAMRHDNSITHGSQYGFTLSGLSSGLVGIGVECPLTGVLGGNNRAYCSFDESAEQITYAVNDHDELSDSASNGDYRASIRCNSGSGSIAYFIGRIYKA</sequence>
<dbReference type="RefSeq" id="WP_371841445.1">
    <property type="nucleotide sequence ID" value="NZ_JBGMEK010000115.1"/>
</dbReference>
<keyword evidence="1" id="KW-0812">Transmembrane</keyword>
<dbReference type="Proteomes" id="UP001569428">
    <property type="component" value="Unassembled WGS sequence"/>
</dbReference>
<keyword evidence="1" id="KW-1133">Transmembrane helix</keyword>
<keyword evidence="1" id="KW-0472">Membrane</keyword>
<protein>
    <submittedName>
        <fullName evidence="2">Uncharacterized protein</fullName>
    </submittedName>
</protein>
<gene>
    <name evidence="2" type="ORF">ACCI49_22340</name>
</gene>